<dbReference type="SUPFAM" id="SSF53649">
    <property type="entry name" value="Alkaline phosphatase-like"/>
    <property type="match status" value="1"/>
</dbReference>
<dbReference type="InterPro" id="IPR017850">
    <property type="entry name" value="Alkaline_phosphatase_core_sf"/>
</dbReference>
<dbReference type="Proteomes" id="UP000541810">
    <property type="component" value="Unassembled WGS sequence"/>
</dbReference>
<comment type="caution">
    <text evidence="4">The sequence shown here is derived from an EMBL/GenBank/DDBJ whole genome shotgun (WGS) entry which is preliminary data.</text>
</comment>
<evidence type="ECO:0000313" key="5">
    <source>
        <dbReference type="Proteomes" id="UP000541810"/>
    </source>
</evidence>
<dbReference type="InterPro" id="IPR000917">
    <property type="entry name" value="Sulfatase_N"/>
</dbReference>
<gene>
    <name evidence="4" type="ORF">HNQ40_000924</name>
</gene>
<organism evidence="4 5">
    <name type="scientific">Algisphaera agarilytica</name>
    <dbReference type="NCBI Taxonomy" id="1385975"/>
    <lineage>
        <taxon>Bacteria</taxon>
        <taxon>Pseudomonadati</taxon>
        <taxon>Planctomycetota</taxon>
        <taxon>Phycisphaerae</taxon>
        <taxon>Phycisphaerales</taxon>
        <taxon>Phycisphaeraceae</taxon>
        <taxon>Algisphaera</taxon>
    </lineage>
</organism>
<protein>
    <submittedName>
        <fullName evidence="4">Arylsulfatase A-like enzyme</fullName>
    </submittedName>
</protein>
<dbReference type="PANTHER" id="PTHR42693">
    <property type="entry name" value="ARYLSULFATASE FAMILY MEMBER"/>
    <property type="match status" value="1"/>
</dbReference>
<evidence type="ECO:0000256" key="2">
    <source>
        <dbReference type="ARBA" id="ARBA00022801"/>
    </source>
</evidence>
<name>A0A7X0H4U5_9BACT</name>
<dbReference type="AlphaFoldDB" id="A0A7X0H4U5"/>
<dbReference type="InterPro" id="IPR050738">
    <property type="entry name" value="Sulfatase"/>
</dbReference>
<accession>A0A7X0H4U5</accession>
<sequence>MFNFLPEAQGRYLTPNLDRLAAEGTVMMGQHVVSPVCTPSRYNCLTGEYASRAQSQWFLNHLRDNGQTVVQWTTFIVSGQETLPRRLQRAGYVTGMVGKNHVIEVMGINKPKWKDNPRDPEVLELLRKNAQLVEAAAKTAGFDYAESLYHNNPNHNGIEALAVHNVDWITKAGLDFIDQNADRPFFLYFATTLPHGPADSPRSWNANPAATAEGYLDQPLDVQPARETIPQRLAEAGLNPEHNVGNMLWLDDAVGALMDSLEAHSLDDNTIVVFFNDHGQTAKGTVYQGGVHNPSVVWRKGGFPSGGVNHAMVSNIDFAPTILDWVGVDYDEAAFDGRSFAPVLEGQSDEIHESLYFEMGYTRGVRKGDWKYLALRYPTHIANMTIEERQRRLDKFNNDLAARGSKGWTTDPSAPFSHIQIVPGGGSAERASIGKYPAYYEPDQLYNLALDPNEQVNLAGNPEYAQQLVEMKAELKLYLNDLPGDFAELASPQIDSAE</sequence>
<dbReference type="Gene3D" id="3.40.720.10">
    <property type="entry name" value="Alkaline Phosphatase, subunit A"/>
    <property type="match status" value="2"/>
</dbReference>
<proteinExistence type="inferred from homology"/>
<comment type="similarity">
    <text evidence="1">Belongs to the sulfatase family.</text>
</comment>
<keyword evidence="2" id="KW-0378">Hydrolase</keyword>
<feature type="domain" description="Sulfatase N-terminal" evidence="3">
    <location>
        <begin position="13"/>
        <end position="328"/>
    </location>
</feature>
<evidence type="ECO:0000259" key="3">
    <source>
        <dbReference type="Pfam" id="PF00884"/>
    </source>
</evidence>
<evidence type="ECO:0000256" key="1">
    <source>
        <dbReference type="ARBA" id="ARBA00008779"/>
    </source>
</evidence>
<reference evidence="4 5" key="1">
    <citation type="submission" date="2020-08" db="EMBL/GenBank/DDBJ databases">
        <title>Genomic Encyclopedia of Type Strains, Phase IV (KMG-IV): sequencing the most valuable type-strain genomes for metagenomic binning, comparative biology and taxonomic classification.</title>
        <authorList>
            <person name="Goeker M."/>
        </authorList>
    </citation>
    <scope>NUCLEOTIDE SEQUENCE [LARGE SCALE GENOMIC DNA]</scope>
    <source>
        <strain evidence="4 5">DSM 103725</strain>
    </source>
</reference>
<keyword evidence="5" id="KW-1185">Reference proteome</keyword>
<dbReference type="EMBL" id="JACHGY010000001">
    <property type="protein sequence ID" value="MBB6429118.1"/>
    <property type="molecule type" value="Genomic_DNA"/>
</dbReference>
<dbReference type="PANTHER" id="PTHR42693:SF53">
    <property type="entry name" value="ENDO-4-O-SULFATASE"/>
    <property type="match status" value="1"/>
</dbReference>
<dbReference type="GO" id="GO:0004065">
    <property type="term" value="F:arylsulfatase activity"/>
    <property type="evidence" value="ECO:0007669"/>
    <property type="project" value="TreeGrafter"/>
</dbReference>
<dbReference type="Pfam" id="PF00884">
    <property type="entry name" value="Sulfatase"/>
    <property type="match status" value="1"/>
</dbReference>
<evidence type="ECO:0000313" key="4">
    <source>
        <dbReference type="EMBL" id="MBB6429118.1"/>
    </source>
</evidence>